<evidence type="ECO:0000313" key="5">
    <source>
        <dbReference type="Proteomes" id="UP000238479"/>
    </source>
</evidence>
<keyword evidence="1" id="KW-0520">NAD</keyword>
<dbReference type="SUPFAM" id="SSF52200">
    <property type="entry name" value="Toll/Interleukin receptor TIR domain"/>
    <property type="match status" value="1"/>
</dbReference>
<gene>
    <name evidence="4" type="ORF">RchiOBHm_Chr6g0261881</name>
</gene>
<dbReference type="AlphaFoldDB" id="A0A2P6PNI2"/>
<evidence type="ECO:0000256" key="1">
    <source>
        <dbReference type="ARBA" id="ARBA00023027"/>
    </source>
</evidence>
<evidence type="ECO:0000256" key="2">
    <source>
        <dbReference type="SAM" id="Phobius"/>
    </source>
</evidence>
<dbReference type="Proteomes" id="UP000238479">
    <property type="component" value="Chromosome 6"/>
</dbReference>
<protein>
    <submittedName>
        <fullName evidence="4">Putative TIR domain-containing protein</fullName>
    </submittedName>
</protein>
<keyword evidence="2" id="KW-0472">Membrane</keyword>
<dbReference type="InterPro" id="IPR000157">
    <property type="entry name" value="TIR_dom"/>
</dbReference>
<dbReference type="GO" id="GO:0007165">
    <property type="term" value="P:signal transduction"/>
    <property type="evidence" value="ECO:0007669"/>
    <property type="project" value="InterPro"/>
</dbReference>
<organism evidence="4 5">
    <name type="scientific">Rosa chinensis</name>
    <name type="common">China rose</name>
    <dbReference type="NCBI Taxonomy" id="74649"/>
    <lineage>
        <taxon>Eukaryota</taxon>
        <taxon>Viridiplantae</taxon>
        <taxon>Streptophyta</taxon>
        <taxon>Embryophyta</taxon>
        <taxon>Tracheophyta</taxon>
        <taxon>Spermatophyta</taxon>
        <taxon>Magnoliopsida</taxon>
        <taxon>eudicotyledons</taxon>
        <taxon>Gunneridae</taxon>
        <taxon>Pentapetalae</taxon>
        <taxon>rosids</taxon>
        <taxon>fabids</taxon>
        <taxon>Rosales</taxon>
        <taxon>Rosaceae</taxon>
        <taxon>Rosoideae</taxon>
        <taxon>Rosoideae incertae sedis</taxon>
        <taxon>Rosa</taxon>
    </lineage>
</organism>
<dbReference type="EMBL" id="PDCK01000044">
    <property type="protein sequence ID" value="PRQ23484.1"/>
    <property type="molecule type" value="Genomic_DNA"/>
</dbReference>
<accession>A0A2P6PNI2</accession>
<dbReference type="InterPro" id="IPR035897">
    <property type="entry name" value="Toll_tir_struct_dom_sf"/>
</dbReference>
<dbReference type="Pfam" id="PF01582">
    <property type="entry name" value="TIR"/>
    <property type="match status" value="1"/>
</dbReference>
<name>A0A2P6PNI2_ROSCH</name>
<reference evidence="4 5" key="1">
    <citation type="journal article" date="2018" name="Nat. Genet.">
        <title>The Rosa genome provides new insights in the design of modern roses.</title>
        <authorList>
            <person name="Bendahmane M."/>
        </authorList>
    </citation>
    <scope>NUCLEOTIDE SEQUENCE [LARGE SCALE GENOMIC DNA]</scope>
    <source>
        <strain evidence="5">cv. Old Blush</strain>
    </source>
</reference>
<dbReference type="Gramene" id="PRQ23484">
    <property type="protein sequence ID" value="PRQ23484"/>
    <property type="gene ID" value="RchiOBHm_Chr6g0261881"/>
</dbReference>
<dbReference type="Gene3D" id="3.40.50.10140">
    <property type="entry name" value="Toll/interleukin-1 receptor homology (TIR) domain"/>
    <property type="match status" value="1"/>
</dbReference>
<evidence type="ECO:0000259" key="3">
    <source>
        <dbReference type="Pfam" id="PF01582"/>
    </source>
</evidence>
<dbReference type="PANTHER" id="PTHR32009:SF155">
    <property type="entry name" value="DISEASE RESISTANCE PROTEIN (TIR-NBS-LRR CLASS)"/>
    <property type="match status" value="1"/>
</dbReference>
<proteinExistence type="predicted"/>
<evidence type="ECO:0000313" key="4">
    <source>
        <dbReference type="EMBL" id="PRQ23484.1"/>
    </source>
</evidence>
<keyword evidence="5" id="KW-1185">Reference proteome</keyword>
<comment type="caution">
    <text evidence="4">The sequence shown here is derived from an EMBL/GenBank/DDBJ whole genome shotgun (WGS) entry which is preliminary data.</text>
</comment>
<sequence>MVWPIFYKVDPSDVRHQRGTFSKALAEHEHRFEDDKNKVLRWREALSEAANLSGWHFPGGYIMHLILLIAICLFF</sequence>
<dbReference type="OMA" id="MAMHENN"/>
<keyword evidence="2" id="KW-1133">Transmembrane helix</keyword>
<feature type="domain" description="TIR" evidence="3">
    <location>
        <begin position="2"/>
        <end position="57"/>
    </location>
</feature>
<dbReference type="PANTHER" id="PTHR32009">
    <property type="entry name" value="TMV RESISTANCE PROTEIN N-LIKE"/>
    <property type="match status" value="1"/>
</dbReference>
<keyword evidence="2" id="KW-0812">Transmembrane</keyword>
<feature type="transmembrane region" description="Helical" evidence="2">
    <location>
        <begin position="55"/>
        <end position="74"/>
    </location>
</feature>